<proteinExistence type="predicted"/>
<dbReference type="EMBL" id="JABBJJ010000029">
    <property type="protein sequence ID" value="NMO14964.1"/>
    <property type="molecule type" value="Genomic_DNA"/>
</dbReference>
<dbReference type="SUPFAM" id="SSF52172">
    <property type="entry name" value="CheY-like"/>
    <property type="match status" value="1"/>
</dbReference>
<protein>
    <submittedName>
        <fullName evidence="4">Response regulator</fullName>
    </submittedName>
</protein>
<evidence type="ECO:0000259" key="3">
    <source>
        <dbReference type="PROSITE" id="PS50110"/>
    </source>
</evidence>
<dbReference type="SUPFAM" id="SSF52980">
    <property type="entry name" value="Restriction endonuclease-like"/>
    <property type="match status" value="1"/>
</dbReference>
<gene>
    <name evidence="4" type="ORF">HG543_08865</name>
</gene>
<accession>A0A848L8N7</accession>
<feature type="domain" description="Response regulatory" evidence="3">
    <location>
        <begin position="6"/>
        <end position="124"/>
    </location>
</feature>
<dbReference type="PANTHER" id="PTHR44591:SF3">
    <property type="entry name" value="RESPONSE REGULATORY DOMAIN-CONTAINING PROTEIN"/>
    <property type="match status" value="1"/>
</dbReference>
<dbReference type="Gene3D" id="3.40.50.2300">
    <property type="match status" value="1"/>
</dbReference>
<dbReference type="PANTHER" id="PTHR44591">
    <property type="entry name" value="STRESS RESPONSE REGULATOR PROTEIN 1"/>
    <property type="match status" value="1"/>
</dbReference>
<dbReference type="InterPro" id="IPR050595">
    <property type="entry name" value="Bact_response_regulator"/>
</dbReference>
<dbReference type="PROSITE" id="PS50110">
    <property type="entry name" value="RESPONSE_REGULATORY"/>
    <property type="match status" value="1"/>
</dbReference>
<evidence type="ECO:0000313" key="4">
    <source>
        <dbReference type="EMBL" id="NMO14964.1"/>
    </source>
</evidence>
<dbReference type="CDD" id="cd00156">
    <property type="entry name" value="REC"/>
    <property type="match status" value="1"/>
</dbReference>
<comment type="caution">
    <text evidence="4">The sequence shown here is derived from an EMBL/GenBank/DDBJ whole genome shotgun (WGS) entry which is preliminary data.</text>
</comment>
<dbReference type="RefSeq" id="WP_169344259.1">
    <property type="nucleotide sequence ID" value="NZ_JABBJJ010000029.1"/>
</dbReference>
<dbReference type="Pfam" id="PF04471">
    <property type="entry name" value="Mrr_cat"/>
    <property type="match status" value="1"/>
</dbReference>
<organism evidence="4 5">
    <name type="scientific">Pyxidicoccus fallax</name>
    <dbReference type="NCBI Taxonomy" id="394095"/>
    <lineage>
        <taxon>Bacteria</taxon>
        <taxon>Pseudomonadati</taxon>
        <taxon>Myxococcota</taxon>
        <taxon>Myxococcia</taxon>
        <taxon>Myxococcales</taxon>
        <taxon>Cystobacterineae</taxon>
        <taxon>Myxococcaceae</taxon>
        <taxon>Pyxidicoccus</taxon>
    </lineage>
</organism>
<dbReference type="AlphaFoldDB" id="A0A848L8N7"/>
<evidence type="ECO:0000313" key="5">
    <source>
        <dbReference type="Proteomes" id="UP000518300"/>
    </source>
</evidence>
<dbReference type="GO" id="GO:0000160">
    <property type="term" value="P:phosphorelay signal transduction system"/>
    <property type="evidence" value="ECO:0007669"/>
    <property type="project" value="InterPro"/>
</dbReference>
<dbReference type="Pfam" id="PF00072">
    <property type="entry name" value="Response_reg"/>
    <property type="match status" value="1"/>
</dbReference>
<dbReference type="SMART" id="SM00448">
    <property type="entry name" value="REC"/>
    <property type="match status" value="1"/>
</dbReference>
<dbReference type="InterPro" id="IPR001789">
    <property type="entry name" value="Sig_transdc_resp-reg_receiver"/>
</dbReference>
<sequence length="309" mass="34876">MKPSGRILIVDDSPEFLDTYRTILGTEGYTVVTVEDGKSALQKLDEPGWDLVLLDRKLQGRFGPDTGLDLMRDIQTRAPGAKIILVTGVADAESVERAFTSGAYDYLEKNAYLEAILKIKVRNALEAARERRMAALANGKREEAIRELWNGVKTERDPHKKGQQLEDLVALLFKSIHGFERTQTNRKSLDEQIDILIPNESTDPFWQQAQSQYFLGECKNWSKPVGPTELDSFRLDIKRRFGRCRLGFFIGIAGFTQGFQTRLTTAREDDALIVTLDANQLGELVDSRDRNAKLKDLHARALMASTRDT</sequence>
<dbReference type="InterPro" id="IPR011856">
    <property type="entry name" value="tRNA_endonuc-like_dom_sf"/>
</dbReference>
<dbReference type="InterPro" id="IPR011335">
    <property type="entry name" value="Restrct_endonuc-II-like"/>
</dbReference>
<dbReference type="Proteomes" id="UP000518300">
    <property type="component" value="Unassembled WGS sequence"/>
</dbReference>
<dbReference type="Gene3D" id="3.40.1350.10">
    <property type="match status" value="1"/>
</dbReference>
<dbReference type="GO" id="GO:0004519">
    <property type="term" value="F:endonuclease activity"/>
    <property type="evidence" value="ECO:0007669"/>
    <property type="project" value="InterPro"/>
</dbReference>
<dbReference type="GO" id="GO:0003677">
    <property type="term" value="F:DNA binding"/>
    <property type="evidence" value="ECO:0007669"/>
    <property type="project" value="InterPro"/>
</dbReference>
<reference evidence="4 5" key="1">
    <citation type="submission" date="2020-04" db="EMBL/GenBank/DDBJ databases">
        <title>Draft genome of Pyxidicoccus fallax type strain.</title>
        <authorList>
            <person name="Whitworth D.E."/>
        </authorList>
    </citation>
    <scope>NUCLEOTIDE SEQUENCE [LARGE SCALE GENOMIC DNA]</scope>
    <source>
        <strain evidence="4 5">DSM 14698</strain>
    </source>
</reference>
<dbReference type="InterPro" id="IPR007560">
    <property type="entry name" value="Restrct_endonuc_IV_Mrr"/>
</dbReference>
<feature type="modified residue" description="4-aspartylphosphate" evidence="2">
    <location>
        <position position="55"/>
    </location>
</feature>
<dbReference type="InterPro" id="IPR011006">
    <property type="entry name" value="CheY-like_superfamily"/>
</dbReference>
<evidence type="ECO:0000256" key="2">
    <source>
        <dbReference type="PROSITE-ProRule" id="PRU00169"/>
    </source>
</evidence>
<dbReference type="GO" id="GO:0009307">
    <property type="term" value="P:DNA restriction-modification system"/>
    <property type="evidence" value="ECO:0007669"/>
    <property type="project" value="InterPro"/>
</dbReference>
<keyword evidence="5" id="KW-1185">Reference proteome</keyword>
<evidence type="ECO:0000256" key="1">
    <source>
        <dbReference type="ARBA" id="ARBA00022553"/>
    </source>
</evidence>
<name>A0A848L8N7_9BACT</name>
<keyword evidence="1 2" id="KW-0597">Phosphoprotein</keyword>